<evidence type="ECO:0000259" key="2">
    <source>
        <dbReference type="PROSITE" id="PS50930"/>
    </source>
</evidence>
<name>A0ABW3Q6Y5_9BACT</name>
<keyword evidence="1" id="KW-0472">Membrane</keyword>
<keyword evidence="3" id="KW-0238">DNA-binding</keyword>
<dbReference type="Proteomes" id="UP001597116">
    <property type="component" value="Unassembled WGS sequence"/>
</dbReference>
<protein>
    <submittedName>
        <fullName evidence="3">LytTR family DNA-binding domain-containing protein</fullName>
    </submittedName>
</protein>
<comment type="caution">
    <text evidence="3">The sequence shown here is derived from an EMBL/GenBank/DDBJ whole genome shotgun (WGS) entry which is preliminary data.</text>
</comment>
<proteinExistence type="predicted"/>
<dbReference type="SMART" id="SM00850">
    <property type="entry name" value="LytTR"/>
    <property type="match status" value="1"/>
</dbReference>
<feature type="transmembrane region" description="Helical" evidence="1">
    <location>
        <begin position="153"/>
        <end position="173"/>
    </location>
</feature>
<evidence type="ECO:0000256" key="1">
    <source>
        <dbReference type="SAM" id="Phobius"/>
    </source>
</evidence>
<feature type="domain" description="HTH LytTR-type" evidence="2">
    <location>
        <begin position="201"/>
        <end position="309"/>
    </location>
</feature>
<gene>
    <name evidence="3" type="ORF">ACFQ4C_07745</name>
</gene>
<dbReference type="RefSeq" id="WP_265990152.1">
    <property type="nucleotide sequence ID" value="NZ_CP110973.1"/>
</dbReference>
<feature type="transmembrane region" description="Helical" evidence="1">
    <location>
        <begin position="57"/>
        <end position="76"/>
    </location>
</feature>
<evidence type="ECO:0000313" key="4">
    <source>
        <dbReference type="Proteomes" id="UP001597116"/>
    </source>
</evidence>
<dbReference type="InterPro" id="IPR007492">
    <property type="entry name" value="LytTR_DNA-bd_dom"/>
</dbReference>
<keyword evidence="1" id="KW-0812">Transmembrane</keyword>
<dbReference type="GO" id="GO:0003677">
    <property type="term" value="F:DNA binding"/>
    <property type="evidence" value="ECO:0007669"/>
    <property type="project" value="UniProtKB-KW"/>
</dbReference>
<feature type="transmembrane region" description="Helical" evidence="1">
    <location>
        <begin position="96"/>
        <end position="115"/>
    </location>
</feature>
<dbReference type="Pfam" id="PF04397">
    <property type="entry name" value="LytTR"/>
    <property type="match status" value="1"/>
</dbReference>
<dbReference type="PROSITE" id="PS50930">
    <property type="entry name" value="HTH_LYTTR"/>
    <property type="match status" value="1"/>
</dbReference>
<feature type="transmembrane region" description="Helical" evidence="1">
    <location>
        <begin position="19"/>
        <end position="37"/>
    </location>
</feature>
<sequence>MEFITISTQFIRNFRRTPWLLLALGLLLLALIWILQFKLQMSLTAKYGLVKVLFWQVLQIIPELVTLFVLQLLLLVYHRMLHLTRIRLSFRSIARYYLLLLPPILVSFLLASPFTQTVRFVIDTLTLNRLDQVTFNYYFNQYIIDPYQDRVVIGMYCVLVLLLGYGITTISLVKDIYAQKHHPQAISGPSPTPTPVYPLSMTVYSARGQTALPLSEIGWIEANGHNCLVYHLTSPHKLPKLSLTELETSLDPMQFFRANRSCLINRKFVEGYVHAGNNRYLVNLKDPFHQADISLARSRLVQFRQWLHESINTTEKPA</sequence>
<keyword evidence="4" id="KW-1185">Reference proteome</keyword>
<dbReference type="EMBL" id="JBHTLP010000005">
    <property type="protein sequence ID" value="MFD1140996.1"/>
    <property type="molecule type" value="Genomic_DNA"/>
</dbReference>
<reference evidence="4" key="1">
    <citation type="journal article" date="2019" name="Int. J. Syst. Evol. Microbiol.">
        <title>The Global Catalogue of Microorganisms (GCM) 10K type strain sequencing project: providing services to taxonomists for standard genome sequencing and annotation.</title>
        <authorList>
            <consortium name="The Broad Institute Genomics Platform"/>
            <consortium name="The Broad Institute Genome Sequencing Center for Infectious Disease"/>
            <person name="Wu L."/>
            <person name="Ma J."/>
        </authorList>
    </citation>
    <scope>NUCLEOTIDE SEQUENCE [LARGE SCALE GENOMIC DNA]</scope>
    <source>
        <strain evidence="4">CCUG 55608</strain>
    </source>
</reference>
<keyword evidence="1" id="KW-1133">Transmembrane helix</keyword>
<dbReference type="Gene3D" id="2.40.50.1020">
    <property type="entry name" value="LytTr DNA-binding domain"/>
    <property type="match status" value="1"/>
</dbReference>
<evidence type="ECO:0000313" key="3">
    <source>
        <dbReference type="EMBL" id="MFD1140996.1"/>
    </source>
</evidence>
<organism evidence="3 4">
    <name type="scientific">Larkinella insperata</name>
    <dbReference type="NCBI Taxonomy" id="332158"/>
    <lineage>
        <taxon>Bacteria</taxon>
        <taxon>Pseudomonadati</taxon>
        <taxon>Bacteroidota</taxon>
        <taxon>Cytophagia</taxon>
        <taxon>Cytophagales</taxon>
        <taxon>Spirosomataceae</taxon>
        <taxon>Larkinella</taxon>
    </lineage>
</organism>
<accession>A0ABW3Q6Y5</accession>